<evidence type="ECO:0000313" key="2">
    <source>
        <dbReference type="Proteomes" id="UP000177763"/>
    </source>
</evidence>
<sequence length="80" mass="9079">MTALLAGVLAMIFLEVNEHGIIPKYSQFTAWFLVFSMAISFLGIVLLQTWSLILAPVLNPFVFLALTRPFKQAKRIQLRL</sequence>
<gene>
    <name evidence="1" type="ORF">A3H26_03340</name>
</gene>
<dbReference type="AlphaFoldDB" id="A0A1F4VJB8"/>
<dbReference type="EMBL" id="MEVN01000017">
    <property type="protein sequence ID" value="OGC57291.1"/>
    <property type="molecule type" value="Genomic_DNA"/>
</dbReference>
<dbReference type="Proteomes" id="UP000177763">
    <property type="component" value="Unassembled WGS sequence"/>
</dbReference>
<proteinExistence type="predicted"/>
<organism evidence="1 2">
    <name type="scientific">candidate division WWE3 bacterium RIFCSPLOWO2_12_FULL_36_10</name>
    <dbReference type="NCBI Taxonomy" id="1802630"/>
    <lineage>
        <taxon>Bacteria</taxon>
        <taxon>Katanobacteria</taxon>
    </lineage>
</organism>
<accession>A0A1F4VJB8</accession>
<protein>
    <submittedName>
        <fullName evidence="1">Uncharacterized protein</fullName>
    </submittedName>
</protein>
<reference evidence="1 2" key="1">
    <citation type="journal article" date="2016" name="Nat. Commun.">
        <title>Thousands of microbial genomes shed light on interconnected biogeochemical processes in an aquifer system.</title>
        <authorList>
            <person name="Anantharaman K."/>
            <person name="Brown C.T."/>
            <person name="Hug L.A."/>
            <person name="Sharon I."/>
            <person name="Castelle C.J."/>
            <person name="Probst A.J."/>
            <person name="Thomas B.C."/>
            <person name="Singh A."/>
            <person name="Wilkins M.J."/>
            <person name="Karaoz U."/>
            <person name="Brodie E.L."/>
            <person name="Williams K.H."/>
            <person name="Hubbard S.S."/>
            <person name="Banfield J.F."/>
        </authorList>
    </citation>
    <scope>NUCLEOTIDE SEQUENCE [LARGE SCALE GENOMIC DNA]</scope>
</reference>
<comment type="caution">
    <text evidence="1">The sequence shown here is derived from an EMBL/GenBank/DDBJ whole genome shotgun (WGS) entry which is preliminary data.</text>
</comment>
<name>A0A1F4VJB8_UNCKA</name>
<evidence type="ECO:0000313" key="1">
    <source>
        <dbReference type="EMBL" id="OGC57291.1"/>
    </source>
</evidence>